<dbReference type="EMBL" id="BAAABM010000004">
    <property type="protein sequence ID" value="GAA0317189.1"/>
    <property type="molecule type" value="Genomic_DNA"/>
</dbReference>
<gene>
    <name evidence="4" type="ORF">GCM10010151_03890</name>
</gene>
<dbReference type="InterPro" id="IPR006094">
    <property type="entry name" value="Oxid_FAD_bind_N"/>
</dbReference>
<comment type="caution">
    <text evidence="4">The sequence shown here is derived from an EMBL/GenBank/DDBJ whole genome shotgun (WGS) entry which is preliminary data.</text>
</comment>
<evidence type="ECO:0000313" key="5">
    <source>
        <dbReference type="Proteomes" id="UP001501822"/>
    </source>
</evidence>
<dbReference type="Gene3D" id="3.30.465.10">
    <property type="match status" value="1"/>
</dbReference>
<evidence type="ECO:0000313" key="4">
    <source>
        <dbReference type="EMBL" id="GAA0317189.1"/>
    </source>
</evidence>
<name>A0ABN0VTU0_9ACTN</name>
<evidence type="ECO:0000259" key="3">
    <source>
        <dbReference type="PROSITE" id="PS51387"/>
    </source>
</evidence>
<keyword evidence="5" id="KW-1185">Reference proteome</keyword>
<dbReference type="SUPFAM" id="SSF56176">
    <property type="entry name" value="FAD-binding/transporter-associated domain-like"/>
    <property type="match status" value="1"/>
</dbReference>
<evidence type="ECO:0000256" key="2">
    <source>
        <dbReference type="ARBA" id="ARBA00022827"/>
    </source>
</evidence>
<keyword evidence="1" id="KW-0285">Flavoprotein</keyword>
<dbReference type="PROSITE" id="PS51387">
    <property type="entry name" value="FAD_PCMH"/>
    <property type="match status" value="1"/>
</dbReference>
<accession>A0ABN0VTU0</accession>
<dbReference type="SUPFAM" id="SSF55103">
    <property type="entry name" value="FAD-linked oxidases, C-terminal domain"/>
    <property type="match status" value="1"/>
</dbReference>
<sequence>MLMAVLDDLGKACEVRPGEDGDAVQGVTPSYVAAPASVAEAADLMRAAAAHGLTVVPRGAGTKTHWGAPPDGCDLLVDTRRLRRIVEHAAGDLVVKTEAGLPLDDLREALAGSRQQLALDPPPPGGTVGGVLATGTAGPRRLLYGSARDLLIGITVVRADGVVAHAGGKVVKNVAGYDLGKLFTGSYGTLGLIVEAAFRLHPLPRATAYVSATASDAGQALAMAQALLHSALVPAAIEVDGPGPITVAALFEGVPAGVVPRAEAACGLIGGRTGEGPPGWWGRLPDGEVLAEVHALPTALPALFAELDGAARIRGSAGRGVWHVALPADGADDALARLRRHGTAVALTAPAGVRLDRWGPIPVLPLMRRVKDQFDPEHRMAPGRFAGGI</sequence>
<dbReference type="PANTHER" id="PTHR11748:SF103">
    <property type="entry name" value="GLYCOLATE OXIDASE SUBUNIT GLCE"/>
    <property type="match status" value="1"/>
</dbReference>
<evidence type="ECO:0000256" key="1">
    <source>
        <dbReference type="ARBA" id="ARBA00022630"/>
    </source>
</evidence>
<dbReference type="Proteomes" id="UP001501822">
    <property type="component" value="Unassembled WGS sequence"/>
</dbReference>
<keyword evidence="2" id="KW-0274">FAD</keyword>
<dbReference type="InterPro" id="IPR016169">
    <property type="entry name" value="FAD-bd_PCMH_sub2"/>
</dbReference>
<reference evidence="4 5" key="1">
    <citation type="journal article" date="2019" name="Int. J. Syst. Evol. Microbiol.">
        <title>The Global Catalogue of Microorganisms (GCM) 10K type strain sequencing project: providing services to taxonomists for standard genome sequencing and annotation.</title>
        <authorList>
            <consortium name="The Broad Institute Genomics Platform"/>
            <consortium name="The Broad Institute Genome Sequencing Center for Infectious Disease"/>
            <person name="Wu L."/>
            <person name="Ma J."/>
        </authorList>
    </citation>
    <scope>NUCLEOTIDE SEQUENCE [LARGE SCALE GENOMIC DNA]</scope>
    <source>
        <strain evidence="4 5">JCM 3146</strain>
    </source>
</reference>
<dbReference type="Pfam" id="PF01565">
    <property type="entry name" value="FAD_binding_4"/>
    <property type="match status" value="1"/>
</dbReference>
<dbReference type="InterPro" id="IPR016164">
    <property type="entry name" value="FAD-linked_Oxase-like_C"/>
</dbReference>
<organism evidence="4 5">
    <name type="scientific">Actinoallomurus spadix</name>
    <dbReference type="NCBI Taxonomy" id="79912"/>
    <lineage>
        <taxon>Bacteria</taxon>
        <taxon>Bacillati</taxon>
        <taxon>Actinomycetota</taxon>
        <taxon>Actinomycetes</taxon>
        <taxon>Streptosporangiales</taxon>
        <taxon>Thermomonosporaceae</taxon>
        <taxon>Actinoallomurus</taxon>
    </lineage>
</organism>
<proteinExistence type="predicted"/>
<dbReference type="InterPro" id="IPR016166">
    <property type="entry name" value="FAD-bd_PCMH"/>
</dbReference>
<protein>
    <submittedName>
        <fullName evidence="4">FAD-binding oxidoreductase</fullName>
    </submittedName>
</protein>
<dbReference type="InterPro" id="IPR036318">
    <property type="entry name" value="FAD-bd_PCMH-like_sf"/>
</dbReference>
<feature type="domain" description="FAD-binding PCMH-type" evidence="3">
    <location>
        <begin position="24"/>
        <end position="203"/>
    </location>
</feature>
<dbReference type="PANTHER" id="PTHR11748">
    <property type="entry name" value="D-LACTATE DEHYDROGENASE"/>
    <property type="match status" value="1"/>
</dbReference>